<keyword evidence="7 23" id="KW-0732">Signal</keyword>
<sequence>MTPPRPHPEPPRLLLPSPLLLLLLLLLPISSRAQFPRVCATVEALNSGDCCPPMPGAGTGDRCGDTDGRGSCQPVVVEDLPHGPQFSLDGRDDRERWPLRFFNRSCACAGSFWGPACSRCRWGWTGARCELRSPPVARRDIATLTGAERERLVATLDLAKRTPHPEIVIATRTRDEILGPDGATPQVQNVSVYDAFVWTHYYSVRRTYLGNGTSSAEADFSHKGPGFLTWHRYHLLALERDLQELLGDPAFAIPYWNFARGGAECDACDDSLLGAPHPQNPSLLSPASPFSRWRLLCSDNVYYDTTGALCNDTVGGPIRRNPAGNVDNPMLTRLPEPEDVTQCLQLGAFDTAPFFSNSDGSFRNSLEGYSEPSGRYDARLRSLHNLAHLFLNGTGGQVYLSPNDPLFVPLHAFVDAVFDEWLRRHGAALTAFPLMNAPLGHNRGYHMVPFWPPVRHSEMFVTAPENLGYTYEVTWPDQQLSQLEISAISVLCALCGVALASGFLALALRARRRRRAALQESQDPLRPLLTDSGYQRYDSGTVGGGGAEPALRSKTHTAV</sequence>
<feature type="domain" description="Tyrosinase copper-binding" evidence="25">
    <location>
        <begin position="404"/>
        <end position="415"/>
    </location>
</feature>
<evidence type="ECO:0000256" key="17">
    <source>
        <dbReference type="ARBA" id="ARBA00037907"/>
    </source>
</evidence>
<keyword evidence="14 22" id="KW-0472">Membrane</keyword>
<dbReference type="GO" id="GO:0030318">
    <property type="term" value="P:melanocyte differentiation"/>
    <property type="evidence" value="ECO:0007669"/>
    <property type="project" value="TreeGrafter"/>
</dbReference>
<dbReference type="GO" id="GO:0033162">
    <property type="term" value="C:melanosome membrane"/>
    <property type="evidence" value="ECO:0007669"/>
    <property type="project" value="UniProtKB-SubCell"/>
</dbReference>
<evidence type="ECO:0000256" key="13">
    <source>
        <dbReference type="ARBA" id="ARBA00023101"/>
    </source>
</evidence>
<evidence type="ECO:0000256" key="16">
    <source>
        <dbReference type="ARBA" id="ARBA00023180"/>
    </source>
</evidence>
<keyword evidence="10" id="KW-0560">Oxidoreductase</keyword>
<evidence type="ECO:0000256" key="15">
    <source>
        <dbReference type="ARBA" id="ARBA00023157"/>
    </source>
</evidence>
<evidence type="ECO:0000256" key="20">
    <source>
        <dbReference type="ARBA" id="ARBA00047408"/>
    </source>
</evidence>
<evidence type="ECO:0000256" key="23">
    <source>
        <dbReference type="SAM" id="SignalP"/>
    </source>
</evidence>
<dbReference type="PROSITE" id="PS00498">
    <property type="entry name" value="TYROSINASE_2"/>
    <property type="match status" value="1"/>
</dbReference>
<feature type="signal peptide" evidence="23">
    <location>
        <begin position="1"/>
        <end position="33"/>
    </location>
</feature>
<evidence type="ECO:0000256" key="9">
    <source>
        <dbReference type="ARBA" id="ARBA00022989"/>
    </source>
</evidence>
<keyword evidence="8" id="KW-0862">Zinc</keyword>
<dbReference type="PRINTS" id="PR00092">
    <property type="entry name" value="TYROSINASE"/>
</dbReference>
<dbReference type="GO" id="GO:0004497">
    <property type="term" value="F:monooxygenase activity"/>
    <property type="evidence" value="ECO:0007669"/>
    <property type="project" value="UniProtKB-KW"/>
</dbReference>
<dbReference type="InterPro" id="IPR050316">
    <property type="entry name" value="Tyrosinase/Hemocyanin"/>
</dbReference>
<dbReference type="AlphaFoldDB" id="A0AAJ7TYS7"/>
<evidence type="ECO:0000313" key="26">
    <source>
        <dbReference type="Proteomes" id="UP001318040"/>
    </source>
</evidence>
<keyword evidence="11" id="KW-0186">Copper</keyword>
<evidence type="ECO:0000256" key="8">
    <source>
        <dbReference type="ARBA" id="ARBA00022833"/>
    </source>
</evidence>
<dbReference type="PROSITE" id="PS00497">
    <property type="entry name" value="TYROSINASE_1"/>
    <property type="match status" value="1"/>
</dbReference>
<comment type="cofactor">
    <cofactor evidence="2">
        <name>Cu(2+)</name>
        <dbReference type="ChEBI" id="CHEBI:29036"/>
    </cofactor>
</comment>
<dbReference type="GO" id="GO:0032438">
    <property type="term" value="P:melanosome organization"/>
    <property type="evidence" value="ECO:0007669"/>
    <property type="project" value="TreeGrafter"/>
</dbReference>
<evidence type="ECO:0000256" key="11">
    <source>
        <dbReference type="ARBA" id="ARBA00023008"/>
    </source>
</evidence>
<gene>
    <name evidence="27" type="primary">TYRP1</name>
</gene>
<evidence type="ECO:0000256" key="14">
    <source>
        <dbReference type="ARBA" id="ARBA00023136"/>
    </source>
</evidence>
<dbReference type="KEGG" id="pmrn:116951913"/>
<proteinExistence type="inferred from homology"/>
<dbReference type="GO" id="GO:0046872">
    <property type="term" value="F:metal ion binding"/>
    <property type="evidence" value="ECO:0007669"/>
    <property type="project" value="UniProtKB-KW"/>
</dbReference>
<dbReference type="Gene3D" id="1.10.1280.10">
    <property type="entry name" value="Di-copper center containing domain from catechol oxidase"/>
    <property type="match status" value="1"/>
</dbReference>
<dbReference type="SUPFAM" id="SSF48056">
    <property type="entry name" value="Di-copper centre-containing domain"/>
    <property type="match status" value="1"/>
</dbReference>
<comment type="catalytic activity">
    <reaction evidence="20">
        <text>2 5,6-dihydroxyindole-2-carboxylate + O2 = 2 indole-5,6-quinone-2-carboxylate + 2 H2O</text>
        <dbReference type="Rhea" id="RHEA:68388"/>
        <dbReference type="ChEBI" id="CHEBI:15377"/>
        <dbReference type="ChEBI" id="CHEBI:15379"/>
        <dbReference type="ChEBI" id="CHEBI:16875"/>
        <dbReference type="ChEBI" id="CHEBI:177869"/>
    </reaction>
    <physiologicalReaction direction="left-to-right" evidence="20">
        <dbReference type="Rhea" id="RHEA:68389"/>
    </physiologicalReaction>
</comment>
<keyword evidence="6" id="KW-0479">Metal-binding</keyword>
<dbReference type="InterPro" id="IPR008922">
    <property type="entry name" value="Di-copper_centre_dom_sf"/>
</dbReference>
<evidence type="ECO:0000256" key="2">
    <source>
        <dbReference type="ARBA" id="ARBA00001973"/>
    </source>
</evidence>
<comment type="cofactor">
    <cofactor evidence="1">
        <name>Zn(2+)</name>
        <dbReference type="ChEBI" id="CHEBI:29105"/>
    </cofactor>
</comment>
<keyword evidence="9 22" id="KW-1133">Transmembrane helix</keyword>
<dbReference type="Pfam" id="PF00264">
    <property type="entry name" value="Tyrosinase"/>
    <property type="match status" value="1"/>
</dbReference>
<evidence type="ECO:0000256" key="6">
    <source>
        <dbReference type="ARBA" id="ARBA00022723"/>
    </source>
</evidence>
<keyword evidence="13" id="KW-0470">Melanin biosynthesis</keyword>
<evidence type="ECO:0000259" key="25">
    <source>
        <dbReference type="PROSITE" id="PS00498"/>
    </source>
</evidence>
<evidence type="ECO:0000313" key="27">
    <source>
        <dbReference type="RefSeq" id="XP_032826648.1"/>
    </source>
</evidence>
<dbReference type="CTD" id="7306"/>
<name>A0AAJ7TYS7_PETMA</name>
<evidence type="ECO:0000256" key="21">
    <source>
        <dbReference type="SAM" id="MobiDB-lite"/>
    </source>
</evidence>
<evidence type="ECO:0000256" key="5">
    <source>
        <dbReference type="ARBA" id="ARBA00022692"/>
    </source>
</evidence>
<feature type="domain" description="Tyrosinase copper-binding" evidence="24">
    <location>
        <begin position="222"/>
        <end position="239"/>
    </location>
</feature>
<reference evidence="27" key="1">
    <citation type="submission" date="2025-08" db="UniProtKB">
        <authorList>
            <consortium name="RefSeq"/>
        </authorList>
    </citation>
    <scope>IDENTIFICATION</scope>
    <source>
        <tissue evidence="27">Sperm</tissue>
    </source>
</reference>
<dbReference type="PANTHER" id="PTHR11474">
    <property type="entry name" value="TYROSINASE FAMILY MEMBER"/>
    <property type="match status" value="1"/>
</dbReference>
<keyword evidence="12" id="KW-0503">Monooxygenase</keyword>
<dbReference type="GO" id="GO:0042438">
    <property type="term" value="P:melanin biosynthetic process"/>
    <property type="evidence" value="ECO:0007669"/>
    <property type="project" value="UniProtKB-KW"/>
</dbReference>
<keyword evidence="16" id="KW-0325">Glycoprotein</keyword>
<organism evidence="26 27">
    <name type="scientific">Petromyzon marinus</name>
    <name type="common">Sea lamprey</name>
    <dbReference type="NCBI Taxonomy" id="7757"/>
    <lineage>
        <taxon>Eukaryota</taxon>
        <taxon>Metazoa</taxon>
        <taxon>Chordata</taxon>
        <taxon>Craniata</taxon>
        <taxon>Vertebrata</taxon>
        <taxon>Cyclostomata</taxon>
        <taxon>Hyperoartia</taxon>
        <taxon>Petromyzontiformes</taxon>
        <taxon>Petromyzontidae</taxon>
        <taxon>Petromyzon</taxon>
    </lineage>
</organism>
<keyword evidence="26" id="KW-1185">Reference proteome</keyword>
<feature type="region of interest" description="Disordered" evidence="21">
    <location>
        <begin position="527"/>
        <end position="559"/>
    </location>
</feature>
<protein>
    <recommendedName>
        <fullName evidence="18">5,6-dihydroxyindole-2-carboxylic acid oxidase</fullName>
    </recommendedName>
    <alternativeName>
        <fullName evidence="19">Tyrosinase-related protein 1</fullName>
    </alternativeName>
</protein>
<evidence type="ECO:0000256" key="7">
    <source>
        <dbReference type="ARBA" id="ARBA00022729"/>
    </source>
</evidence>
<evidence type="ECO:0000256" key="1">
    <source>
        <dbReference type="ARBA" id="ARBA00001947"/>
    </source>
</evidence>
<feature type="transmembrane region" description="Helical" evidence="22">
    <location>
        <begin position="487"/>
        <end position="508"/>
    </location>
</feature>
<evidence type="ECO:0000256" key="4">
    <source>
        <dbReference type="ARBA" id="ARBA00009928"/>
    </source>
</evidence>
<dbReference type="RefSeq" id="XP_032826648.1">
    <property type="nucleotide sequence ID" value="XM_032970757.1"/>
</dbReference>
<evidence type="ECO:0000256" key="18">
    <source>
        <dbReference type="ARBA" id="ARBA00040647"/>
    </source>
</evidence>
<evidence type="ECO:0000256" key="22">
    <source>
        <dbReference type="SAM" id="Phobius"/>
    </source>
</evidence>
<feature type="chain" id="PRO_5042536965" description="5,6-dihydroxyindole-2-carboxylic acid oxidase" evidence="23">
    <location>
        <begin position="34"/>
        <end position="559"/>
    </location>
</feature>
<keyword evidence="5 22" id="KW-0812">Transmembrane</keyword>
<evidence type="ECO:0000256" key="19">
    <source>
        <dbReference type="ARBA" id="ARBA00041445"/>
    </source>
</evidence>
<comment type="similarity">
    <text evidence="4">Belongs to the tyrosinase family.</text>
</comment>
<dbReference type="InterPro" id="IPR002227">
    <property type="entry name" value="Tyrosinase_Cu-bd"/>
</dbReference>
<evidence type="ECO:0000256" key="3">
    <source>
        <dbReference type="ARBA" id="ARBA00004573"/>
    </source>
</evidence>
<dbReference type="Proteomes" id="UP001318040">
    <property type="component" value="Chromosome 44"/>
</dbReference>
<accession>A0AAJ7TYS7</accession>
<evidence type="ECO:0000256" key="12">
    <source>
        <dbReference type="ARBA" id="ARBA00023033"/>
    </source>
</evidence>
<evidence type="ECO:0000256" key="10">
    <source>
        <dbReference type="ARBA" id="ARBA00023002"/>
    </source>
</evidence>
<dbReference type="PANTHER" id="PTHR11474:SF3">
    <property type="entry name" value="5,6-DIHYDROXYINDOLE-2-CARBOXYLIC ACID OXIDASE"/>
    <property type="match status" value="1"/>
</dbReference>
<evidence type="ECO:0000259" key="24">
    <source>
        <dbReference type="PROSITE" id="PS00497"/>
    </source>
</evidence>
<keyword evidence="15" id="KW-1015">Disulfide bond</keyword>
<comment type="subcellular location">
    <subcellularLocation>
        <location evidence="3">Melanosome membrane</location>
        <topology evidence="3">Single-pass type I membrane protein</topology>
    </subcellularLocation>
</comment>
<comment type="pathway">
    <text evidence="17">Pigment biosynthesis; melanin biosynthesis.</text>
</comment>